<comment type="caution">
    <text evidence="4">The sequence shown here is derived from an EMBL/GenBank/DDBJ whole genome shotgun (WGS) entry which is preliminary data.</text>
</comment>
<dbReference type="Pfam" id="PF10273">
    <property type="entry name" value="WGG"/>
    <property type="match status" value="1"/>
</dbReference>
<protein>
    <recommendedName>
        <fullName evidence="6">Pre-rRNA-processing protein TSR2 homolog</fullName>
    </recommendedName>
</protein>
<dbReference type="PANTHER" id="PTHR21250">
    <property type="entry name" value="PRE-RRNA-PROCESSING PROTEIN TSR2 HOMOLOG"/>
    <property type="match status" value="1"/>
</dbReference>
<feature type="region of interest" description="Disordered" evidence="3">
    <location>
        <begin position="144"/>
        <end position="196"/>
    </location>
</feature>
<evidence type="ECO:0000256" key="1">
    <source>
        <dbReference type="ARBA" id="ARBA00006524"/>
    </source>
</evidence>
<reference evidence="4 5" key="1">
    <citation type="submission" date="2022-07" db="EMBL/GenBank/DDBJ databases">
        <title>Genome-wide signatures of adaptation to extreme environments.</title>
        <authorList>
            <person name="Cho C.H."/>
            <person name="Yoon H.S."/>
        </authorList>
    </citation>
    <scope>NUCLEOTIDE SEQUENCE [LARGE SCALE GENOMIC DNA]</scope>
    <source>
        <strain evidence="4 5">DBV 063 E5</strain>
    </source>
</reference>
<keyword evidence="2" id="KW-0698">rRNA processing</keyword>
<dbReference type="InterPro" id="IPR019398">
    <property type="entry name" value="Pre-rRNA_process_TSR2"/>
</dbReference>
<accession>A0AAV9IVX0</accession>
<dbReference type="Proteomes" id="UP001301350">
    <property type="component" value="Unassembled WGS sequence"/>
</dbReference>
<evidence type="ECO:0000256" key="3">
    <source>
        <dbReference type="SAM" id="MobiDB-lite"/>
    </source>
</evidence>
<evidence type="ECO:0008006" key="6">
    <source>
        <dbReference type="Google" id="ProtNLM"/>
    </source>
</evidence>
<organism evidence="4 5">
    <name type="scientific">Cyanidium caldarium</name>
    <name type="common">Red alga</name>
    <dbReference type="NCBI Taxonomy" id="2771"/>
    <lineage>
        <taxon>Eukaryota</taxon>
        <taxon>Rhodophyta</taxon>
        <taxon>Bangiophyceae</taxon>
        <taxon>Cyanidiales</taxon>
        <taxon>Cyanidiaceae</taxon>
        <taxon>Cyanidium</taxon>
    </lineage>
</organism>
<comment type="similarity">
    <text evidence="1">Belongs to the TSR2 family.</text>
</comment>
<dbReference type="EMBL" id="JANCYW010000008">
    <property type="protein sequence ID" value="KAK4536465.1"/>
    <property type="molecule type" value="Genomic_DNA"/>
</dbReference>
<evidence type="ECO:0000256" key="2">
    <source>
        <dbReference type="ARBA" id="ARBA00022552"/>
    </source>
</evidence>
<sequence length="211" mass="22988">MTSSRLYATEHEALLAGVEAVFRRWTAMRLARGHAWAGAETDELIDELAADIVALILNEYRREDGSSVPYSATTVVSWLYDFFEDDCTADIEDGSVEQVGEVLERLRAAVAQAATSSTRGADGPLCVPEVDRLVDAVEREGVAGRDAAAEVTATSTDGDSSDEDDTGDDSAERWNGGEAVDDVAVMRREPEVDEEGFQVVRSRRARPYRVP</sequence>
<proteinExistence type="inferred from homology"/>
<feature type="compositionally biased region" description="Acidic residues" evidence="3">
    <location>
        <begin position="159"/>
        <end position="169"/>
    </location>
</feature>
<keyword evidence="5" id="KW-1185">Reference proteome</keyword>
<evidence type="ECO:0000313" key="4">
    <source>
        <dbReference type="EMBL" id="KAK4536465.1"/>
    </source>
</evidence>
<gene>
    <name evidence="4" type="ORF">CDCA_CDCA08G2490</name>
</gene>
<name>A0AAV9IVX0_CYACA</name>
<dbReference type="GO" id="GO:0006364">
    <property type="term" value="P:rRNA processing"/>
    <property type="evidence" value="ECO:0007669"/>
    <property type="project" value="UniProtKB-KW"/>
</dbReference>
<evidence type="ECO:0000313" key="5">
    <source>
        <dbReference type="Proteomes" id="UP001301350"/>
    </source>
</evidence>
<dbReference type="AlphaFoldDB" id="A0AAV9IVX0"/>